<sequence>MTEPRPEAVLHTASADPARSALDPWPGEVTWRPVSARLVGLELTRIAISTAVMLAVCAVLWFLTGSWWAVSAGVVVLAFTVVRGVVGVRAARSYGYAERERDLLVRHGRMVRHLSIVPYARMQFVDVVAGPLERAFGLATVQLHTAAAASDATIPGLEPAEAARLRDRLAALGEDAGEGL</sequence>
<comment type="caution">
    <text evidence="3">The sequence shown here is derived from an EMBL/GenBank/DDBJ whole genome shotgun (WGS) entry which is preliminary data.</text>
</comment>
<organism evidence="3 4">
    <name type="scientific">Catellatospora methionotrophica</name>
    <dbReference type="NCBI Taxonomy" id="121620"/>
    <lineage>
        <taxon>Bacteria</taxon>
        <taxon>Bacillati</taxon>
        <taxon>Actinomycetota</taxon>
        <taxon>Actinomycetes</taxon>
        <taxon>Micromonosporales</taxon>
        <taxon>Micromonosporaceae</taxon>
        <taxon>Catellatospora</taxon>
    </lineage>
</organism>
<keyword evidence="1" id="KW-0812">Transmembrane</keyword>
<dbReference type="RefSeq" id="WP_166388333.1">
    <property type="nucleotide sequence ID" value="NZ_BAAATT010000026.1"/>
</dbReference>
<dbReference type="PANTHER" id="PTHR34473:SF3">
    <property type="entry name" value="TRANSMEMBRANE PROTEIN-RELATED"/>
    <property type="match status" value="1"/>
</dbReference>
<dbReference type="AlphaFoldDB" id="A0A8J3LCY5"/>
<evidence type="ECO:0000313" key="4">
    <source>
        <dbReference type="Proteomes" id="UP000660339"/>
    </source>
</evidence>
<dbReference type="Proteomes" id="UP000660339">
    <property type="component" value="Unassembled WGS sequence"/>
</dbReference>
<accession>A0A8J3LCY5</accession>
<name>A0A8J3LCY5_9ACTN</name>
<feature type="transmembrane region" description="Helical" evidence="1">
    <location>
        <begin position="69"/>
        <end position="91"/>
    </location>
</feature>
<keyword evidence="1" id="KW-1133">Transmembrane helix</keyword>
<feature type="transmembrane region" description="Helical" evidence="1">
    <location>
        <begin position="43"/>
        <end position="63"/>
    </location>
</feature>
<proteinExistence type="predicted"/>
<evidence type="ECO:0000313" key="3">
    <source>
        <dbReference type="EMBL" id="GIG12756.1"/>
    </source>
</evidence>
<evidence type="ECO:0000259" key="2">
    <source>
        <dbReference type="Pfam" id="PF03703"/>
    </source>
</evidence>
<keyword evidence="1" id="KW-0472">Membrane</keyword>
<dbReference type="EMBL" id="BONJ01000003">
    <property type="protein sequence ID" value="GIG12756.1"/>
    <property type="molecule type" value="Genomic_DNA"/>
</dbReference>
<dbReference type="PANTHER" id="PTHR34473">
    <property type="entry name" value="UPF0699 TRANSMEMBRANE PROTEIN YDBS"/>
    <property type="match status" value="1"/>
</dbReference>
<dbReference type="Pfam" id="PF03703">
    <property type="entry name" value="bPH_2"/>
    <property type="match status" value="1"/>
</dbReference>
<protein>
    <recommendedName>
        <fullName evidence="2">YdbS-like PH domain-containing protein</fullName>
    </recommendedName>
</protein>
<gene>
    <name evidence="3" type="ORF">Cme02nite_10880</name>
</gene>
<reference evidence="3" key="1">
    <citation type="submission" date="2021-01" db="EMBL/GenBank/DDBJ databases">
        <title>Whole genome shotgun sequence of Catellatospora methionotrophica NBRC 14553.</title>
        <authorList>
            <person name="Komaki H."/>
            <person name="Tamura T."/>
        </authorList>
    </citation>
    <scope>NUCLEOTIDE SEQUENCE</scope>
    <source>
        <strain evidence="3">NBRC 14553</strain>
    </source>
</reference>
<keyword evidence="4" id="KW-1185">Reference proteome</keyword>
<dbReference type="InterPro" id="IPR005182">
    <property type="entry name" value="YdbS-like_PH"/>
</dbReference>
<evidence type="ECO:0000256" key="1">
    <source>
        <dbReference type="SAM" id="Phobius"/>
    </source>
</evidence>
<feature type="domain" description="YdbS-like PH" evidence="2">
    <location>
        <begin position="92"/>
        <end position="169"/>
    </location>
</feature>